<sequence length="47" mass="5302">MAPPTVVMIVKLGDNDDCEDDEICTGIPPVRFSRERIHSQSNDMKIQ</sequence>
<dbReference type="Proteomes" id="UP000236291">
    <property type="component" value="Unassembled WGS sequence"/>
</dbReference>
<reference evidence="1 2" key="2">
    <citation type="journal article" date="2017" name="Front. Plant Sci.">
        <title>Gene Classification and Mining of Molecular Markers Useful in Red Clover (Trifolium pratense) Breeding.</title>
        <authorList>
            <person name="Istvanek J."/>
            <person name="Dluhosova J."/>
            <person name="Dluhos P."/>
            <person name="Patkova L."/>
            <person name="Nedelnik J."/>
            <person name="Repkova J."/>
        </authorList>
    </citation>
    <scope>NUCLEOTIDE SEQUENCE [LARGE SCALE GENOMIC DNA]</scope>
    <source>
        <strain evidence="2">cv. Tatra</strain>
        <tissue evidence="1">Young leaves</tissue>
    </source>
</reference>
<dbReference type="EMBL" id="ASHM01030569">
    <property type="protein sequence ID" value="PNX76390.1"/>
    <property type="molecule type" value="Genomic_DNA"/>
</dbReference>
<protein>
    <submittedName>
        <fullName evidence="1">Uncharacterized protein</fullName>
    </submittedName>
</protein>
<gene>
    <name evidence="1" type="ORF">L195_g032337</name>
</gene>
<evidence type="ECO:0000313" key="1">
    <source>
        <dbReference type="EMBL" id="PNX76390.1"/>
    </source>
</evidence>
<proteinExistence type="predicted"/>
<dbReference type="AlphaFoldDB" id="A0A2K3LCY4"/>
<reference evidence="1 2" key="1">
    <citation type="journal article" date="2014" name="Am. J. Bot.">
        <title>Genome assembly and annotation for red clover (Trifolium pratense; Fabaceae).</title>
        <authorList>
            <person name="Istvanek J."/>
            <person name="Jaros M."/>
            <person name="Krenek A."/>
            <person name="Repkova J."/>
        </authorList>
    </citation>
    <scope>NUCLEOTIDE SEQUENCE [LARGE SCALE GENOMIC DNA]</scope>
    <source>
        <strain evidence="2">cv. Tatra</strain>
        <tissue evidence="1">Young leaves</tissue>
    </source>
</reference>
<accession>A0A2K3LCY4</accession>
<evidence type="ECO:0000313" key="2">
    <source>
        <dbReference type="Proteomes" id="UP000236291"/>
    </source>
</evidence>
<name>A0A2K3LCY4_TRIPR</name>
<organism evidence="1 2">
    <name type="scientific">Trifolium pratense</name>
    <name type="common">Red clover</name>
    <dbReference type="NCBI Taxonomy" id="57577"/>
    <lineage>
        <taxon>Eukaryota</taxon>
        <taxon>Viridiplantae</taxon>
        <taxon>Streptophyta</taxon>
        <taxon>Embryophyta</taxon>
        <taxon>Tracheophyta</taxon>
        <taxon>Spermatophyta</taxon>
        <taxon>Magnoliopsida</taxon>
        <taxon>eudicotyledons</taxon>
        <taxon>Gunneridae</taxon>
        <taxon>Pentapetalae</taxon>
        <taxon>rosids</taxon>
        <taxon>fabids</taxon>
        <taxon>Fabales</taxon>
        <taxon>Fabaceae</taxon>
        <taxon>Papilionoideae</taxon>
        <taxon>50 kb inversion clade</taxon>
        <taxon>NPAAA clade</taxon>
        <taxon>Hologalegina</taxon>
        <taxon>IRL clade</taxon>
        <taxon>Trifolieae</taxon>
        <taxon>Trifolium</taxon>
    </lineage>
</organism>
<comment type="caution">
    <text evidence="1">The sequence shown here is derived from an EMBL/GenBank/DDBJ whole genome shotgun (WGS) entry which is preliminary data.</text>
</comment>